<dbReference type="KEGG" id="bii:BINDI_0661"/>
<evidence type="ECO:0008006" key="5">
    <source>
        <dbReference type="Google" id="ProtNLM"/>
    </source>
</evidence>
<dbReference type="Proteomes" id="UP000028569">
    <property type="component" value="Chromosome"/>
</dbReference>
<dbReference type="HOGENOM" id="CLU_193543_0_0_11"/>
<keyword evidence="2" id="KW-1133">Transmembrane helix</keyword>
<feature type="region of interest" description="Disordered" evidence="1">
    <location>
        <begin position="64"/>
        <end position="83"/>
    </location>
</feature>
<keyword evidence="2" id="KW-0812">Transmembrane</keyword>
<name>A0A087VUC5_9BIFI</name>
<dbReference type="EMBL" id="CP006018">
    <property type="protein sequence ID" value="AIC91936.1"/>
    <property type="molecule type" value="Genomic_DNA"/>
</dbReference>
<feature type="transmembrane region" description="Helical" evidence="2">
    <location>
        <begin position="38"/>
        <end position="60"/>
    </location>
</feature>
<evidence type="ECO:0000256" key="1">
    <source>
        <dbReference type="SAM" id="MobiDB-lite"/>
    </source>
</evidence>
<keyword evidence="4" id="KW-1185">Reference proteome</keyword>
<proteinExistence type="predicted"/>
<protein>
    <recommendedName>
        <fullName evidence="5">Carbon starvation protein</fullName>
    </recommendedName>
</protein>
<accession>A0A087VUC5</accession>
<reference evidence="3 4" key="1">
    <citation type="journal article" date="2014" name="Appl. Environ. Microbiol.">
        <title>Genomic encyclopedia of type strains of the genus Bifidobacterium.</title>
        <authorList>
            <person name="Milani C."/>
            <person name="Lugli G.A."/>
            <person name="Duranti S."/>
            <person name="Turroni F."/>
            <person name="Bottacini F."/>
            <person name="Mangifesta M."/>
            <person name="Sanchez B."/>
            <person name="Viappiani A."/>
            <person name="Mancabelli L."/>
            <person name="Taminiau B."/>
            <person name="Delcenserie V."/>
            <person name="Barrangou R."/>
            <person name="Margolles A."/>
            <person name="van Sinderen D."/>
            <person name="Ventura M."/>
        </authorList>
    </citation>
    <scope>NUCLEOTIDE SEQUENCE [LARGE SCALE GENOMIC DNA]</scope>
    <source>
        <strain evidence="3 4">LMG 11587</strain>
    </source>
</reference>
<evidence type="ECO:0000256" key="2">
    <source>
        <dbReference type="SAM" id="Phobius"/>
    </source>
</evidence>
<gene>
    <name evidence="3" type="ORF">BINDI_0661</name>
</gene>
<dbReference type="RefSeq" id="WP_052108750.1">
    <property type="nucleotide sequence ID" value="NZ_CP006018.1"/>
</dbReference>
<feature type="compositionally biased region" description="Polar residues" evidence="1">
    <location>
        <begin position="71"/>
        <end position="83"/>
    </location>
</feature>
<sequence>MKINDKARSRMYGLTAVACALWLIQSLAEASRDGSLLSWSTIVFSLCLTVVTAYCGTCAWKEGRKAASGTVDENGQDQANPEE</sequence>
<evidence type="ECO:0000313" key="3">
    <source>
        <dbReference type="EMBL" id="AIC91936.1"/>
    </source>
</evidence>
<organism evidence="3 4">
    <name type="scientific">Bifidobacterium [indicum] DSM 20214 = LMG 11587</name>
    <dbReference type="NCBI Taxonomy" id="1341694"/>
    <lineage>
        <taxon>Bacteria</taxon>
        <taxon>Bacillati</taxon>
        <taxon>Actinomycetota</taxon>
        <taxon>Actinomycetes</taxon>
        <taxon>Bifidobacteriales</taxon>
        <taxon>Bifidobacteriaceae</taxon>
        <taxon>Bifidobacterium</taxon>
    </lineage>
</organism>
<evidence type="ECO:0000313" key="4">
    <source>
        <dbReference type="Proteomes" id="UP000028569"/>
    </source>
</evidence>
<keyword evidence="2" id="KW-0472">Membrane</keyword>
<dbReference type="AlphaFoldDB" id="A0A087VUC5"/>